<name>D8QXN4_SELML</name>
<evidence type="ECO:0008006" key="6">
    <source>
        <dbReference type="Google" id="ProtNLM"/>
    </source>
</evidence>
<gene>
    <name evidence="4" type="ORF">SELMODRAFT_404881</name>
</gene>
<dbReference type="Gene3D" id="1.25.40.10">
    <property type="entry name" value="Tetratricopeptide repeat domain"/>
    <property type="match status" value="2"/>
</dbReference>
<accession>D8QXN4</accession>
<dbReference type="GO" id="GO:0003723">
    <property type="term" value="F:RNA binding"/>
    <property type="evidence" value="ECO:0000318"/>
    <property type="project" value="GO_Central"/>
</dbReference>
<dbReference type="eggNOG" id="KOG4197">
    <property type="taxonomic scope" value="Eukaryota"/>
</dbReference>
<dbReference type="NCBIfam" id="TIGR00756">
    <property type="entry name" value="PPR"/>
    <property type="match status" value="2"/>
</dbReference>
<dbReference type="KEGG" id="smo:SELMODRAFT_404881"/>
<organism evidence="5">
    <name type="scientific">Selaginella moellendorffii</name>
    <name type="common">Spikemoss</name>
    <dbReference type="NCBI Taxonomy" id="88036"/>
    <lineage>
        <taxon>Eukaryota</taxon>
        <taxon>Viridiplantae</taxon>
        <taxon>Streptophyta</taxon>
        <taxon>Embryophyta</taxon>
        <taxon>Tracheophyta</taxon>
        <taxon>Lycopodiopsida</taxon>
        <taxon>Selaginellales</taxon>
        <taxon>Selaginellaceae</taxon>
        <taxon>Selaginella</taxon>
    </lineage>
</organism>
<dbReference type="AlphaFoldDB" id="D8QXN4"/>
<dbReference type="InParanoid" id="D8QXN4"/>
<dbReference type="GO" id="GO:0003729">
    <property type="term" value="F:mRNA binding"/>
    <property type="evidence" value="ECO:0007669"/>
    <property type="project" value="InterPro"/>
</dbReference>
<dbReference type="PROSITE" id="PS51375">
    <property type="entry name" value="PPR"/>
    <property type="match status" value="3"/>
</dbReference>
<proteinExistence type="inferred from homology"/>
<dbReference type="PANTHER" id="PTHR47874:SF5">
    <property type="entry name" value="PENTATRICOPEPTIDE REPEAT-CONTAINING PROTEIN PPR5 HOMOLOG, CHLOROPLASTIC"/>
    <property type="match status" value="1"/>
</dbReference>
<feature type="repeat" description="PPR" evidence="3">
    <location>
        <begin position="196"/>
        <end position="226"/>
    </location>
</feature>
<dbReference type="InterPro" id="IPR044179">
    <property type="entry name" value="PPR5-like"/>
</dbReference>
<dbReference type="EMBL" id="GL377568">
    <property type="protein sequence ID" value="EFJ35069.1"/>
    <property type="molecule type" value="Genomic_DNA"/>
</dbReference>
<feature type="repeat" description="PPR" evidence="3">
    <location>
        <begin position="304"/>
        <end position="338"/>
    </location>
</feature>
<dbReference type="Gramene" id="EFJ35069">
    <property type="protein sequence ID" value="EFJ35069"/>
    <property type="gene ID" value="SELMODRAFT_404881"/>
</dbReference>
<comment type="similarity">
    <text evidence="1">Belongs to the PPR family. P subfamily.</text>
</comment>
<evidence type="ECO:0000256" key="2">
    <source>
        <dbReference type="ARBA" id="ARBA00022737"/>
    </source>
</evidence>
<evidence type="ECO:0000256" key="3">
    <source>
        <dbReference type="PROSITE-ProRule" id="PRU00708"/>
    </source>
</evidence>
<protein>
    <recommendedName>
        <fullName evidence="6">Pentacotripeptide-repeat region of PRORP domain-containing protein</fullName>
    </recommendedName>
</protein>
<dbReference type="Pfam" id="PF13041">
    <property type="entry name" value="PPR_2"/>
    <property type="match status" value="1"/>
</dbReference>
<keyword evidence="2" id="KW-0677">Repeat</keyword>
<evidence type="ECO:0000313" key="4">
    <source>
        <dbReference type="EMBL" id="EFJ35069.1"/>
    </source>
</evidence>
<feature type="repeat" description="PPR" evidence="3">
    <location>
        <begin position="268"/>
        <end position="298"/>
    </location>
</feature>
<evidence type="ECO:0000256" key="1">
    <source>
        <dbReference type="ARBA" id="ARBA00007626"/>
    </source>
</evidence>
<dbReference type="InterPro" id="IPR002885">
    <property type="entry name" value="PPR_rpt"/>
</dbReference>
<dbReference type="InterPro" id="IPR011990">
    <property type="entry name" value="TPR-like_helical_dom_sf"/>
</dbReference>
<sequence>MALRARAAAGFSHARLDSRLFFRGSIARSGFSCIATATASGYGYTVESWSETPYLELVLGLRPEGQSMTAGAGSTLAAVRAKRPNPGYYGRLMRMRLENASSMGGREAILDKKSYVRDFESFWIPMLGDLMGGDYHHYSLEVFTWLTNNPMVLLSAKRPQLEQLYATMISYAGVVGSLRLARIWFDDLKGKGLKQSTRCCNALILAYAKKGDVQTALSILEQMKAFRKGCSPNVVTYYILIAMFARLGDAPGLANLLGDSECSSFRPDPMTYNTLLCGYSKMGMPEDFDKTHGEMVEDLEDELSEESYNALLVGCSRLDRLDELQRCVGEMLAREMSLASPVVAEEIAKAYRRNRWVEGLDTVIQLEEKSPGISPTFQSFLFPEYGLTGCVHWKDFFNTMLLAFMVRGKQKLRQKKNPNKNLTGAANCRKLTDTTVQVELLCIL</sequence>
<dbReference type="HOGENOM" id="CLU_738508_0_0_1"/>
<dbReference type="Pfam" id="PF01535">
    <property type="entry name" value="PPR"/>
    <property type="match status" value="2"/>
</dbReference>
<reference evidence="4 5" key="1">
    <citation type="journal article" date="2011" name="Science">
        <title>The Selaginella genome identifies genetic changes associated with the evolution of vascular plants.</title>
        <authorList>
            <person name="Banks J.A."/>
            <person name="Nishiyama T."/>
            <person name="Hasebe M."/>
            <person name="Bowman J.L."/>
            <person name="Gribskov M."/>
            <person name="dePamphilis C."/>
            <person name="Albert V.A."/>
            <person name="Aono N."/>
            <person name="Aoyama T."/>
            <person name="Ambrose B.A."/>
            <person name="Ashton N.W."/>
            <person name="Axtell M.J."/>
            <person name="Barker E."/>
            <person name="Barker M.S."/>
            <person name="Bennetzen J.L."/>
            <person name="Bonawitz N.D."/>
            <person name="Chapple C."/>
            <person name="Cheng C."/>
            <person name="Correa L.G."/>
            <person name="Dacre M."/>
            <person name="DeBarry J."/>
            <person name="Dreyer I."/>
            <person name="Elias M."/>
            <person name="Engstrom E.M."/>
            <person name="Estelle M."/>
            <person name="Feng L."/>
            <person name="Finet C."/>
            <person name="Floyd S.K."/>
            <person name="Frommer W.B."/>
            <person name="Fujita T."/>
            <person name="Gramzow L."/>
            <person name="Gutensohn M."/>
            <person name="Harholt J."/>
            <person name="Hattori M."/>
            <person name="Heyl A."/>
            <person name="Hirai T."/>
            <person name="Hiwatashi Y."/>
            <person name="Ishikawa M."/>
            <person name="Iwata M."/>
            <person name="Karol K.G."/>
            <person name="Koehler B."/>
            <person name="Kolukisaoglu U."/>
            <person name="Kubo M."/>
            <person name="Kurata T."/>
            <person name="Lalonde S."/>
            <person name="Li K."/>
            <person name="Li Y."/>
            <person name="Litt A."/>
            <person name="Lyons E."/>
            <person name="Manning G."/>
            <person name="Maruyama T."/>
            <person name="Michael T.P."/>
            <person name="Mikami K."/>
            <person name="Miyazaki S."/>
            <person name="Morinaga S."/>
            <person name="Murata T."/>
            <person name="Mueller-Roeber B."/>
            <person name="Nelson D.R."/>
            <person name="Obara M."/>
            <person name="Oguri Y."/>
            <person name="Olmstead R.G."/>
            <person name="Onodera N."/>
            <person name="Petersen B.L."/>
            <person name="Pils B."/>
            <person name="Prigge M."/>
            <person name="Rensing S.A."/>
            <person name="Riano-Pachon D.M."/>
            <person name="Roberts A.W."/>
            <person name="Sato Y."/>
            <person name="Scheller H.V."/>
            <person name="Schulz B."/>
            <person name="Schulz C."/>
            <person name="Shakirov E.V."/>
            <person name="Shibagaki N."/>
            <person name="Shinohara N."/>
            <person name="Shippen D.E."/>
            <person name="Soerensen I."/>
            <person name="Sotooka R."/>
            <person name="Sugimoto N."/>
            <person name="Sugita M."/>
            <person name="Sumikawa N."/>
            <person name="Tanurdzic M."/>
            <person name="Theissen G."/>
            <person name="Ulvskov P."/>
            <person name="Wakazuki S."/>
            <person name="Weng J.K."/>
            <person name="Willats W.W."/>
            <person name="Wipf D."/>
            <person name="Wolf P.G."/>
            <person name="Yang L."/>
            <person name="Zimmer A.D."/>
            <person name="Zhu Q."/>
            <person name="Mitros T."/>
            <person name="Hellsten U."/>
            <person name="Loque D."/>
            <person name="Otillar R."/>
            <person name="Salamov A."/>
            <person name="Schmutz J."/>
            <person name="Shapiro H."/>
            <person name="Lindquist E."/>
            <person name="Lucas S."/>
            <person name="Rokhsar D."/>
            <person name="Grigoriev I.V."/>
        </authorList>
    </citation>
    <scope>NUCLEOTIDE SEQUENCE [LARGE SCALE GENOMIC DNA]</scope>
</reference>
<dbReference type="Proteomes" id="UP000001514">
    <property type="component" value="Unassembled WGS sequence"/>
</dbReference>
<evidence type="ECO:0000313" key="5">
    <source>
        <dbReference type="Proteomes" id="UP000001514"/>
    </source>
</evidence>
<keyword evidence="5" id="KW-1185">Reference proteome</keyword>
<dbReference type="PANTHER" id="PTHR47874">
    <property type="entry name" value="EXPRESSED PROTEIN"/>
    <property type="match status" value="1"/>
</dbReference>